<evidence type="ECO:0000313" key="8">
    <source>
        <dbReference type="Proteomes" id="UP000231279"/>
    </source>
</evidence>
<dbReference type="GO" id="GO:0005634">
    <property type="term" value="C:nucleus"/>
    <property type="evidence" value="ECO:0007669"/>
    <property type="project" value="UniProtKB-SubCell"/>
</dbReference>
<feature type="compositionally biased region" description="Basic and acidic residues" evidence="5">
    <location>
        <begin position="354"/>
        <end position="363"/>
    </location>
</feature>
<keyword evidence="2" id="KW-0805">Transcription regulation</keyword>
<protein>
    <recommendedName>
        <fullName evidence="6">Bromodomain associated domain-containing protein</fullName>
    </recommendedName>
</protein>
<dbReference type="Gene3D" id="1.10.20.10">
    <property type="entry name" value="Histone, subunit A"/>
    <property type="match status" value="1"/>
</dbReference>
<dbReference type="InterPro" id="IPR009072">
    <property type="entry name" value="Histone-fold"/>
</dbReference>
<dbReference type="Pfam" id="PF07524">
    <property type="entry name" value="Bromo_TP"/>
    <property type="match status" value="1"/>
</dbReference>
<dbReference type="STRING" id="429701.A0A2G9FWQ6"/>
<dbReference type="EMBL" id="NKXS01009577">
    <property type="protein sequence ID" value="PIM97497.1"/>
    <property type="molecule type" value="Genomic_DNA"/>
</dbReference>
<keyword evidence="8" id="KW-1185">Reference proteome</keyword>
<comment type="caution">
    <text evidence="7">The sequence shown here is derived from an EMBL/GenBank/DDBJ whole genome shotgun (WGS) entry which is preliminary data.</text>
</comment>
<dbReference type="Proteomes" id="UP000231279">
    <property type="component" value="Unassembled WGS sequence"/>
</dbReference>
<keyword evidence="4" id="KW-0539">Nucleus</keyword>
<dbReference type="OrthoDB" id="1906016at2759"/>
<evidence type="ECO:0000259" key="6">
    <source>
        <dbReference type="Pfam" id="PF07524"/>
    </source>
</evidence>
<dbReference type="InterPro" id="IPR006565">
    <property type="entry name" value="BTP"/>
</dbReference>
<evidence type="ECO:0000313" key="7">
    <source>
        <dbReference type="EMBL" id="PIM97497.1"/>
    </source>
</evidence>
<gene>
    <name evidence="7" type="ORF">CDL12_30031</name>
</gene>
<dbReference type="AlphaFoldDB" id="A0A2G9FWQ6"/>
<dbReference type="PANTHER" id="PTHR37604:SF1">
    <property type="entry name" value="TRANSCRIPTION INITIATION FACTOR TFIID SUBUNIT"/>
    <property type="match status" value="1"/>
</dbReference>
<feature type="region of interest" description="Disordered" evidence="5">
    <location>
        <begin position="347"/>
        <end position="369"/>
    </location>
</feature>
<evidence type="ECO:0000256" key="2">
    <source>
        <dbReference type="ARBA" id="ARBA00023015"/>
    </source>
</evidence>
<organism evidence="7 8">
    <name type="scientific">Handroanthus impetiginosus</name>
    <dbReference type="NCBI Taxonomy" id="429701"/>
    <lineage>
        <taxon>Eukaryota</taxon>
        <taxon>Viridiplantae</taxon>
        <taxon>Streptophyta</taxon>
        <taxon>Embryophyta</taxon>
        <taxon>Tracheophyta</taxon>
        <taxon>Spermatophyta</taxon>
        <taxon>Magnoliopsida</taxon>
        <taxon>eudicotyledons</taxon>
        <taxon>Gunneridae</taxon>
        <taxon>Pentapetalae</taxon>
        <taxon>asterids</taxon>
        <taxon>lamiids</taxon>
        <taxon>Lamiales</taxon>
        <taxon>Bignoniaceae</taxon>
        <taxon>Crescentiina</taxon>
        <taxon>Tabebuia alliance</taxon>
        <taxon>Handroanthus</taxon>
    </lineage>
</organism>
<feature type="domain" description="Bromodomain associated" evidence="6">
    <location>
        <begin position="98"/>
        <end position="159"/>
    </location>
</feature>
<sequence length="369" mass="41259">MGDSTVVDDTPLFPETMFTLNCVPDSAVLQSSGLENNQKVQCNGVLDNLPQIMTKSPVISPIMIERLGIRPEYLNMEQGRQSRGKSGHQGSRRLLGEEQASQMSQKVVAQLLANVGFESSSDSSLEVLAQFLSCHISKLGCILKLLADSYRKQCSATELLKMFLQTAGYSNLGALAELMKDNTMNAVPQAQQQAMSVQAQLQSQQQPTIQQSQQILRQMSPPMQQMNNPQYLAFQQQQQWERMRRRPQPTPRPGMNMNMDKDRPLVQVKMENPSDFPMDTNAFTAMNPRHPQLQQLRQQQLAAISSLHAQANNNAFRPMTSLQIPQVQSPNMGMARAPPVKVEGFQELMGGDSSMKHDSEENKLMSPQK</sequence>
<dbReference type="GO" id="GO:0046982">
    <property type="term" value="F:protein heterodimerization activity"/>
    <property type="evidence" value="ECO:0007669"/>
    <property type="project" value="InterPro"/>
</dbReference>
<evidence type="ECO:0000256" key="3">
    <source>
        <dbReference type="ARBA" id="ARBA00023163"/>
    </source>
</evidence>
<reference evidence="8" key="1">
    <citation type="journal article" date="2018" name="Gigascience">
        <title>Genome assembly of the Pink Ipe (Handroanthus impetiginosus, Bignoniaceae), a highly valued, ecologically keystone Neotropical timber forest tree.</title>
        <authorList>
            <person name="Silva-Junior O.B."/>
            <person name="Grattapaglia D."/>
            <person name="Novaes E."/>
            <person name="Collevatti R.G."/>
        </authorList>
    </citation>
    <scope>NUCLEOTIDE SEQUENCE [LARGE SCALE GENOMIC DNA]</scope>
    <source>
        <strain evidence="8">cv. UFG-1</strain>
    </source>
</reference>
<evidence type="ECO:0000256" key="1">
    <source>
        <dbReference type="ARBA" id="ARBA00004123"/>
    </source>
</evidence>
<dbReference type="PANTHER" id="PTHR37604">
    <property type="entry name" value="TRANSCRIPTION INITIATION FACTOR TFIID SUBUNIT"/>
    <property type="match status" value="1"/>
</dbReference>
<accession>A0A2G9FWQ6</accession>
<keyword evidence="3" id="KW-0804">Transcription</keyword>
<proteinExistence type="predicted"/>
<evidence type="ECO:0000256" key="4">
    <source>
        <dbReference type="ARBA" id="ARBA00023242"/>
    </source>
</evidence>
<name>A0A2G9FWQ6_9LAMI</name>
<evidence type="ECO:0000256" key="5">
    <source>
        <dbReference type="SAM" id="MobiDB-lite"/>
    </source>
</evidence>
<comment type="subcellular location">
    <subcellularLocation>
        <location evidence="1">Nucleus</location>
    </subcellularLocation>
</comment>